<accession>W4UPH5</accession>
<dbReference type="Proteomes" id="UP000019131">
    <property type="component" value="Unassembled WGS sequence"/>
</dbReference>
<comment type="caution">
    <text evidence="2">The sequence shown here is derived from an EMBL/GenBank/DDBJ whole genome shotgun (WGS) entry which is preliminary data.</text>
</comment>
<feature type="compositionally biased region" description="Basic and acidic residues" evidence="1">
    <location>
        <begin position="94"/>
        <end position="112"/>
    </location>
</feature>
<reference evidence="2 3" key="1">
    <citation type="journal article" date="2014" name="Genome Announc.">
        <title>Draft Genome Sequence of Bacteroides reticulotermitis Strain JCM 10512T, Isolated from the Gut of a Termite.</title>
        <authorList>
            <person name="Yuki M."/>
            <person name="Oshima K."/>
            <person name="Suda W."/>
            <person name="Sakamoto M."/>
            <person name="Iida T."/>
            <person name="Hattori M."/>
            <person name="Ohkuma M."/>
        </authorList>
    </citation>
    <scope>NUCLEOTIDE SEQUENCE [LARGE SCALE GENOMIC DNA]</scope>
    <source>
        <strain evidence="2 3">JCM 10512</strain>
    </source>
</reference>
<organism evidence="2 3">
    <name type="scientific">Bacteroides reticulotermitis JCM 10512</name>
    <dbReference type="NCBI Taxonomy" id="1445607"/>
    <lineage>
        <taxon>Bacteria</taxon>
        <taxon>Pseudomonadati</taxon>
        <taxon>Bacteroidota</taxon>
        <taxon>Bacteroidia</taxon>
        <taxon>Bacteroidales</taxon>
        <taxon>Bacteroidaceae</taxon>
        <taxon>Bacteroides</taxon>
    </lineage>
</organism>
<keyword evidence="3" id="KW-1185">Reference proteome</keyword>
<protein>
    <submittedName>
        <fullName evidence="2">Uncharacterized protein</fullName>
    </submittedName>
</protein>
<evidence type="ECO:0000256" key="1">
    <source>
        <dbReference type="SAM" id="MobiDB-lite"/>
    </source>
</evidence>
<sequence length="144" mass="17201">MNLSTDQIAKIKKMNREVGAKFRAIGQSNLPGYEKGQRKRALAIEHRNAIRKVLSESQLATWEKRYEHKYRNEDLRDSIKDSYETRLDKLESKYEREKERIEDSSASKETKKTQLKKLKNNYKAEKERLKDERDRKIESGYFSK</sequence>
<gene>
    <name evidence="2" type="ORF">JCM10512_1082</name>
</gene>
<evidence type="ECO:0000313" key="3">
    <source>
        <dbReference type="Proteomes" id="UP000019131"/>
    </source>
</evidence>
<evidence type="ECO:0000313" key="2">
    <source>
        <dbReference type="EMBL" id="GAE82846.1"/>
    </source>
</evidence>
<feature type="region of interest" description="Disordered" evidence="1">
    <location>
        <begin position="94"/>
        <end position="131"/>
    </location>
</feature>
<proteinExistence type="predicted"/>
<name>W4UPH5_9BACE</name>
<feature type="compositionally biased region" description="Basic and acidic residues" evidence="1">
    <location>
        <begin position="122"/>
        <end position="131"/>
    </location>
</feature>
<dbReference type="AlphaFoldDB" id="W4UPH5"/>
<dbReference type="EMBL" id="BAIV01000005">
    <property type="protein sequence ID" value="GAE82846.1"/>
    <property type="molecule type" value="Genomic_DNA"/>
</dbReference>